<keyword evidence="4" id="KW-0808">Transferase</keyword>
<dbReference type="GO" id="GO:0009228">
    <property type="term" value="P:thiamine biosynthetic process"/>
    <property type="evidence" value="ECO:0007669"/>
    <property type="project" value="InterPro"/>
</dbReference>
<dbReference type="RefSeq" id="WP_111409700.1">
    <property type="nucleotide sequence ID" value="NZ_QKXH01000004.1"/>
</dbReference>
<evidence type="ECO:0000313" key="4">
    <source>
        <dbReference type="EMBL" id="PZX93985.1"/>
    </source>
</evidence>
<dbReference type="EC" id="2.7.1.49" evidence="2"/>
<dbReference type="Gene3D" id="3.40.1190.20">
    <property type="match status" value="1"/>
</dbReference>
<evidence type="ECO:0000256" key="1">
    <source>
        <dbReference type="ARBA" id="ARBA00004948"/>
    </source>
</evidence>
<organism evidence="4 5">
    <name type="scientific">Flavobacterium aquariorum</name>
    <dbReference type="NCBI Taxonomy" id="2217670"/>
    <lineage>
        <taxon>Bacteria</taxon>
        <taxon>Pseudomonadati</taxon>
        <taxon>Bacteroidota</taxon>
        <taxon>Flavobacteriia</taxon>
        <taxon>Flavobacteriales</taxon>
        <taxon>Flavobacteriaceae</taxon>
        <taxon>Flavobacterium</taxon>
    </lineage>
</organism>
<dbReference type="GO" id="GO:0008902">
    <property type="term" value="F:hydroxymethylpyrimidine kinase activity"/>
    <property type="evidence" value="ECO:0007669"/>
    <property type="project" value="UniProtKB-EC"/>
</dbReference>
<dbReference type="InterPro" id="IPR004399">
    <property type="entry name" value="HMP/HMP-P_kinase_dom"/>
</dbReference>
<dbReference type="GO" id="GO:0005829">
    <property type="term" value="C:cytosol"/>
    <property type="evidence" value="ECO:0007669"/>
    <property type="project" value="TreeGrafter"/>
</dbReference>
<comment type="caution">
    <text evidence="4">The sequence shown here is derived from an EMBL/GenBank/DDBJ whole genome shotgun (WGS) entry which is preliminary data.</text>
</comment>
<name>A0A2W7UKT0_9FLAO</name>
<dbReference type="PANTHER" id="PTHR20858:SF17">
    <property type="entry name" value="HYDROXYMETHYLPYRIMIDINE_PHOSPHOMETHYLPYRIMIDINE KINASE THI20-RELATED"/>
    <property type="match status" value="1"/>
</dbReference>
<protein>
    <recommendedName>
        <fullName evidence="2">hydroxymethylpyrimidine kinase</fullName>
        <ecNumber evidence="2">2.7.1.49</ecNumber>
    </recommendedName>
</protein>
<evidence type="ECO:0000313" key="5">
    <source>
        <dbReference type="Proteomes" id="UP000249177"/>
    </source>
</evidence>
<dbReference type="SUPFAM" id="SSF53613">
    <property type="entry name" value="Ribokinase-like"/>
    <property type="match status" value="1"/>
</dbReference>
<dbReference type="InterPro" id="IPR013749">
    <property type="entry name" value="PM/HMP-P_kinase-1"/>
</dbReference>
<dbReference type="Pfam" id="PF08543">
    <property type="entry name" value="Phos_pyr_kin"/>
    <property type="match status" value="1"/>
</dbReference>
<dbReference type="OrthoDB" id="9810880at2"/>
<dbReference type="Proteomes" id="UP000249177">
    <property type="component" value="Unassembled WGS sequence"/>
</dbReference>
<reference evidence="4 5" key="1">
    <citation type="submission" date="2018-06" db="EMBL/GenBank/DDBJ databases">
        <title>Flavobacterium sp IMCC34762, genome.</title>
        <authorList>
            <person name="Joung Y."/>
            <person name="Cho J."/>
            <person name="Song J."/>
        </authorList>
    </citation>
    <scope>NUCLEOTIDE SEQUENCE [LARGE SCALE GENOMIC DNA]</scope>
    <source>
        <strain evidence="4 5">IMCC34762</strain>
    </source>
</reference>
<dbReference type="AlphaFoldDB" id="A0A2W7UKT0"/>
<sequence length="251" mass="28272">MSKNRPIVLTVAGFDPSGGAGVLADIKTFEQHKVYGFAINTANTIQTENKFHKNEWSSIDFVLESITTLLDSYAINTVKIGIIPSLDYLGQIIFYLKKHSPTIKIIWDPILKSSTEFEFLSLLNRTTLIEILQQMELITPNYNEIKNFNHRENDPKKISKFYSDYCSILLKGGHNDNEIGVDYLYTKNNILKLLPKTNECFEKHGSGCVLSAAITANLALGQNLKTACENAKTYTENYLLSNSSKLGFHHV</sequence>
<evidence type="ECO:0000259" key="3">
    <source>
        <dbReference type="Pfam" id="PF08543"/>
    </source>
</evidence>
<dbReference type="GO" id="GO:0008972">
    <property type="term" value="F:phosphomethylpyrimidine kinase activity"/>
    <property type="evidence" value="ECO:0007669"/>
    <property type="project" value="InterPro"/>
</dbReference>
<keyword evidence="4" id="KW-0418">Kinase</keyword>
<dbReference type="PANTHER" id="PTHR20858">
    <property type="entry name" value="PHOSPHOMETHYLPYRIMIDINE KINASE"/>
    <property type="match status" value="1"/>
</dbReference>
<proteinExistence type="predicted"/>
<dbReference type="InterPro" id="IPR029056">
    <property type="entry name" value="Ribokinase-like"/>
</dbReference>
<evidence type="ECO:0000256" key="2">
    <source>
        <dbReference type="ARBA" id="ARBA00012135"/>
    </source>
</evidence>
<gene>
    <name evidence="4" type="ORF">DOS84_08565</name>
</gene>
<feature type="domain" description="Pyridoxamine kinase/Phosphomethylpyrimidine kinase" evidence="3">
    <location>
        <begin position="15"/>
        <end position="247"/>
    </location>
</feature>
<accession>A0A2W7UKT0</accession>
<comment type="pathway">
    <text evidence="1">Cofactor biosynthesis; thiamine diphosphate biosynthesis.</text>
</comment>
<dbReference type="CDD" id="cd01169">
    <property type="entry name" value="HMPP_kinase"/>
    <property type="match status" value="1"/>
</dbReference>
<dbReference type="EMBL" id="QKXH01000004">
    <property type="protein sequence ID" value="PZX93985.1"/>
    <property type="molecule type" value="Genomic_DNA"/>
</dbReference>
<keyword evidence="5" id="KW-1185">Reference proteome</keyword>